<comment type="caution">
    <text evidence="1">The sequence shown here is derived from an EMBL/GenBank/DDBJ whole genome shotgun (WGS) entry which is preliminary data.</text>
</comment>
<evidence type="ECO:0000313" key="2">
    <source>
        <dbReference type="Proteomes" id="UP000194857"/>
    </source>
</evidence>
<gene>
    <name evidence="1" type="ORF">CAZ10_09575</name>
</gene>
<evidence type="ECO:0000313" key="1">
    <source>
        <dbReference type="EMBL" id="OTI63079.1"/>
    </source>
</evidence>
<sequence>MALIHVMWDLAHDLREAEIAILPSALSNHGQQAAADLCGNLAASLDSAQFTDQFLWDRIALGAAQMICPLNGDGLGALIETALDEAGKVEVLESLRKRFNAIRLHLVMSQFDVDNNVVQAVMAHLKSADGGFNIPEERFSRLDTMVQERLSQIGKAVRGVAPESKIKYLLAHGVRPGAILSILTGSS</sequence>
<organism evidence="1 2">
    <name type="scientific">Pseudomonas aeruginosa</name>
    <dbReference type="NCBI Taxonomy" id="287"/>
    <lineage>
        <taxon>Bacteria</taxon>
        <taxon>Pseudomonadati</taxon>
        <taxon>Pseudomonadota</taxon>
        <taxon>Gammaproteobacteria</taxon>
        <taxon>Pseudomonadales</taxon>
        <taxon>Pseudomonadaceae</taxon>
        <taxon>Pseudomonas</taxon>
    </lineage>
</organism>
<dbReference type="RefSeq" id="WP_065085736.1">
    <property type="nucleotide sequence ID" value="NZ_NFFZ01000004.1"/>
</dbReference>
<dbReference type="AlphaFoldDB" id="A0A241XRG0"/>
<proteinExistence type="predicted"/>
<dbReference type="EMBL" id="NFFZ01000004">
    <property type="protein sequence ID" value="OTI63079.1"/>
    <property type="molecule type" value="Genomic_DNA"/>
</dbReference>
<name>A0A241XRG0_PSEAI</name>
<dbReference type="Proteomes" id="UP000194857">
    <property type="component" value="Unassembled WGS sequence"/>
</dbReference>
<accession>A0A241XRG0</accession>
<protein>
    <submittedName>
        <fullName evidence="1">Uncharacterized protein</fullName>
    </submittedName>
</protein>
<reference evidence="1 2" key="1">
    <citation type="submission" date="2017-05" db="EMBL/GenBank/DDBJ databases">
        <authorList>
            <person name="Song R."/>
            <person name="Chenine A.L."/>
            <person name="Ruprecht R.M."/>
        </authorList>
    </citation>
    <scope>NUCLEOTIDE SEQUENCE [LARGE SCALE GENOMIC DNA]</scope>
    <source>
        <strain evidence="1 2">S567_C10_BS</strain>
    </source>
</reference>